<evidence type="ECO:0000256" key="1">
    <source>
        <dbReference type="SAM" id="MobiDB-lite"/>
    </source>
</evidence>
<gene>
    <name evidence="3" type="ORF">METZ01_LOCUS222815</name>
</gene>
<dbReference type="AlphaFoldDB" id="A0A382G6Y4"/>
<feature type="compositionally biased region" description="Basic and acidic residues" evidence="1">
    <location>
        <begin position="45"/>
        <end position="68"/>
    </location>
</feature>
<dbReference type="PANTHER" id="PTHR30290">
    <property type="entry name" value="PERIPLASMIC BINDING COMPONENT OF ABC TRANSPORTER"/>
    <property type="match status" value="1"/>
</dbReference>
<evidence type="ECO:0000313" key="3">
    <source>
        <dbReference type="EMBL" id="SVB69961.1"/>
    </source>
</evidence>
<dbReference type="Gene3D" id="3.10.105.10">
    <property type="entry name" value="Dipeptide-binding Protein, Domain 3"/>
    <property type="match status" value="1"/>
</dbReference>
<dbReference type="GO" id="GO:0043190">
    <property type="term" value="C:ATP-binding cassette (ABC) transporter complex"/>
    <property type="evidence" value="ECO:0007669"/>
    <property type="project" value="InterPro"/>
</dbReference>
<dbReference type="GO" id="GO:1904680">
    <property type="term" value="F:peptide transmembrane transporter activity"/>
    <property type="evidence" value="ECO:0007669"/>
    <property type="project" value="TreeGrafter"/>
</dbReference>
<dbReference type="InterPro" id="IPR039424">
    <property type="entry name" value="SBP_5"/>
</dbReference>
<dbReference type="InterPro" id="IPR000914">
    <property type="entry name" value="SBP_5_dom"/>
</dbReference>
<sequence length="496" mass="55534">MNTFNIRKTFWILMPFIVMAILVGCGSDEAAEPAAKTEPAAASEPAKKAEPTAKTEPAKKDEPAKEAPAEDNVPASAKDVKEVPRNRTLVFTGWSDYYKTQHDNVENFNSWLPGNQHSRHAMNKGLTEYLFYTNLNNGELVPWIGESFEYNDTMDKIDVVLRDGVKWSDGVPFTANDVKFTVDMVIANSPDMNRSSAWADMIKSVDVTDDLHFSINLNRPDPRFFINQFGLGHENHTAIVAKHVWENEDAMTFANYDPEKGWPLGTGAYELVRSTPEAQIYDRRDDWWGVETGFTDLPGPERLLFIPVADDDVAGQLYIANDLDYGPPLLKGTFEAAKARNDSLRSFNSKGPEWGAADGCNFVLIMNNQKKHFDNVDVRWAINLGINRDEISNLAYEGGMPPVSLPISSYGVKQYLPLMQDIIDKYDAGTHDLDKSAARMEKAGYSKDSAGYWTKDGEKVEITLEIPSWMRPQGPILEKQLQTAGFDIVFKQGEPA</sequence>
<accession>A0A382G6Y4</accession>
<feature type="domain" description="Solute-binding protein family 5" evidence="2">
    <location>
        <begin position="139"/>
        <end position="494"/>
    </location>
</feature>
<dbReference type="Gene3D" id="3.40.190.10">
    <property type="entry name" value="Periplasmic binding protein-like II"/>
    <property type="match status" value="1"/>
</dbReference>
<dbReference type="GO" id="GO:0015833">
    <property type="term" value="P:peptide transport"/>
    <property type="evidence" value="ECO:0007669"/>
    <property type="project" value="TreeGrafter"/>
</dbReference>
<dbReference type="SUPFAM" id="SSF53850">
    <property type="entry name" value="Periplasmic binding protein-like II"/>
    <property type="match status" value="1"/>
</dbReference>
<feature type="compositionally biased region" description="Low complexity" evidence="1">
    <location>
        <begin position="34"/>
        <end position="44"/>
    </location>
</feature>
<name>A0A382G6Y4_9ZZZZ</name>
<protein>
    <recommendedName>
        <fullName evidence="2">Solute-binding protein family 5 domain-containing protein</fullName>
    </recommendedName>
</protein>
<dbReference type="EMBL" id="UINC01053445">
    <property type="protein sequence ID" value="SVB69961.1"/>
    <property type="molecule type" value="Genomic_DNA"/>
</dbReference>
<feature type="non-terminal residue" evidence="3">
    <location>
        <position position="496"/>
    </location>
</feature>
<organism evidence="3">
    <name type="scientific">marine metagenome</name>
    <dbReference type="NCBI Taxonomy" id="408172"/>
    <lineage>
        <taxon>unclassified sequences</taxon>
        <taxon>metagenomes</taxon>
        <taxon>ecological metagenomes</taxon>
    </lineage>
</organism>
<dbReference type="Gene3D" id="3.90.76.10">
    <property type="entry name" value="Dipeptide-binding Protein, Domain 1"/>
    <property type="match status" value="1"/>
</dbReference>
<proteinExistence type="predicted"/>
<dbReference type="Pfam" id="PF00496">
    <property type="entry name" value="SBP_bac_5"/>
    <property type="match status" value="1"/>
</dbReference>
<evidence type="ECO:0000259" key="2">
    <source>
        <dbReference type="Pfam" id="PF00496"/>
    </source>
</evidence>
<dbReference type="PROSITE" id="PS51257">
    <property type="entry name" value="PROKAR_LIPOPROTEIN"/>
    <property type="match status" value="1"/>
</dbReference>
<dbReference type="PANTHER" id="PTHR30290:SF16">
    <property type="entry name" value="OLIGOPEPTIDE ABC TRANSPORTER, PERIPLASMIC OLIGOPEPTIDE-BINDING PROTEIN"/>
    <property type="match status" value="1"/>
</dbReference>
<reference evidence="3" key="1">
    <citation type="submission" date="2018-05" db="EMBL/GenBank/DDBJ databases">
        <authorList>
            <person name="Lanie J.A."/>
            <person name="Ng W.-L."/>
            <person name="Kazmierczak K.M."/>
            <person name="Andrzejewski T.M."/>
            <person name="Davidsen T.M."/>
            <person name="Wayne K.J."/>
            <person name="Tettelin H."/>
            <person name="Glass J.I."/>
            <person name="Rusch D."/>
            <person name="Podicherti R."/>
            <person name="Tsui H.-C.T."/>
            <person name="Winkler M.E."/>
        </authorList>
    </citation>
    <scope>NUCLEOTIDE SEQUENCE</scope>
</reference>
<feature type="region of interest" description="Disordered" evidence="1">
    <location>
        <begin position="34"/>
        <end position="79"/>
    </location>
</feature>
<dbReference type="GO" id="GO:0042597">
    <property type="term" value="C:periplasmic space"/>
    <property type="evidence" value="ECO:0007669"/>
    <property type="project" value="UniProtKB-ARBA"/>
</dbReference>